<feature type="chain" id="PRO_5039242626" description="Lipoprotein" evidence="1">
    <location>
        <begin position="23"/>
        <end position="193"/>
    </location>
</feature>
<sequence>MMKYATYILSAIAAYASLCACANQSLETHFNDQEEDIADYASAARFVQCEFIQSVDDEGNIHYTKETVDTIAPRITHMEMSTRLTIISGSGAPLSESGTATVYYAGYVFDSGPEWADFTRINLDGTGLVWLISTPYKTLNVQSSENGPVISGSQSSSGLTMFATNHYATASLSGWSLSDGDYSPVSISMSDKD</sequence>
<evidence type="ECO:0000313" key="2">
    <source>
        <dbReference type="EMBL" id="MBO8475167.1"/>
    </source>
</evidence>
<proteinExistence type="predicted"/>
<feature type="non-terminal residue" evidence="2">
    <location>
        <position position="193"/>
    </location>
</feature>
<dbReference type="AlphaFoldDB" id="A0A9D9IMV0"/>
<reference evidence="2" key="1">
    <citation type="submission" date="2020-10" db="EMBL/GenBank/DDBJ databases">
        <authorList>
            <person name="Gilroy R."/>
        </authorList>
    </citation>
    <scope>NUCLEOTIDE SEQUENCE</scope>
    <source>
        <strain evidence="2">B1-13419</strain>
    </source>
</reference>
<reference evidence="2" key="2">
    <citation type="journal article" date="2021" name="PeerJ">
        <title>Extensive microbial diversity within the chicken gut microbiome revealed by metagenomics and culture.</title>
        <authorList>
            <person name="Gilroy R."/>
            <person name="Ravi A."/>
            <person name="Getino M."/>
            <person name="Pursley I."/>
            <person name="Horton D.L."/>
            <person name="Alikhan N.F."/>
            <person name="Baker D."/>
            <person name="Gharbi K."/>
            <person name="Hall N."/>
            <person name="Watson M."/>
            <person name="Adriaenssens E.M."/>
            <person name="Foster-Nyarko E."/>
            <person name="Jarju S."/>
            <person name="Secka A."/>
            <person name="Antonio M."/>
            <person name="Oren A."/>
            <person name="Chaudhuri R.R."/>
            <person name="La Ragione R."/>
            <person name="Hildebrand F."/>
            <person name="Pallen M.J."/>
        </authorList>
    </citation>
    <scope>NUCLEOTIDE SEQUENCE</scope>
    <source>
        <strain evidence="2">B1-13419</strain>
    </source>
</reference>
<dbReference type="EMBL" id="JADIMD010000116">
    <property type="protein sequence ID" value="MBO8475167.1"/>
    <property type="molecule type" value="Genomic_DNA"/>
</dbReference>
<accession>A0A9D9IMV0</accession>
<evidence type="ECO:0000313" key="3">
    <source>
        <dbReference type="Proteomes" id="UP000823757"/>
    </source>
</evidence>
<gene>
    <name evidence="2" type="ORF">IAB91_07755</name>
</gene>
<evidence type="ECO:0008006" key="4">
    <source>
        <dbReference type="Google" id="ProtNLM"/>
    </source>
</evidence>
<dbReference type="PROSITE" id="PS51257">
    <property type="entry name" value="PROKAR_LIPOPROTEIN"/>
    <property type="match status" value="1"/>
</dbReference>
<dbReference type="Proteomes" id="UP000823757">
    <property type="component" value="Unassembled WGS sequence"/>
</dbReference>
<protein>
    <recommendedName>
        <fullName evidence="4">Lipoprotein</fullName>
    </recommendedName>
</protein>
<comment type="caution">
    <text evidence="2">The sequence shown here is derived from an EMBL/GenBank/DDBJ whole genome shotgun (WGS) entry which is preliminary data.</text>
</comment>
<keyword evidence="1" id="KW-0732">Signal</keyword>
<evidence type="ECO:0000256" key="1">
    <source>
        <dbReference type="SAM" id="SignalP"/>
    </source>
</evidence>
<organism evidence="2 3">
    <name type="scientific">Candidatus Cryptobacteroides faecigallinarum</name>
    <dbReference type="NCBI Taxonomy" id="2840763"/>
    <lineage>
        <taxon>Bacteria</taxon>
        <taxon>Pseudomonadati</taxon>
        <taxon>Bacteroidota</taxon>
        <taxon>Bacteroidia</taxon>
        <taxon>Bacteroidales</taxon>
        <taxon>Candidatus Cryptobacteroides</taxon>
    </lineage>
</organism>
<feature type="signal peptide" evidence="1">
    <location>
        <begin position="1"/>
        <end position="22"/>
    </location>
</feature>
<name>A0A9D9IMV0_9BACT</name>